<evidence type="ECO:0000313" key="3">
    <source>
        <dbReference type="Proteomes" id="UP000320791"/>
    </source>
</evidence>
<protein>
    <submittedName>
        <fullName evidence="2">DUF3159 domain-containing protein</fullName>
    </submittedName>
</protein>
<keyword evidence="1" id="KW-0812">Transmembrane</keyword>
<evidence type="ECO:0000256" key="1">
    <source>
        <dbReference type="SAM" id="Phobius"/>
    </source>
</evidence>
<organism evidence="2 3">
    <name type="scientific">Corynebacterium canis</name>
    <dbReference type="NCBI Taxonomy" id="679663"/>
    <lineage>
        <taxon>Bacteria</taxon>
        <taxon>Bacillati</taxon>
        <taxon>Actinomycetota</taxon>
        <taxon>Actinomycetes</taxon>
        <taxon>Mycobacteriales</taxon>
        <taxon>Corynebacteriaceae</taxon>
        <taxon>Corynebacterium</taxon>
    </lineage>
</organism>
<feature type="transmembrane region" description="Helical" evidence="1">
    <location>
        <begin position="23"/>
        <end position="46"/>
    </location>
</feature>
<feature type="transmembrane region" description="Helical" evidence="1">
    <location>
        <begin position="77"/>
        <end position="98"/>
    </location>
</feature>
<comment type="caution">
    <text evidence="2">The sequence shown here is derived from an EMBL/GenBank/DDBJ whole genome shotgun (WGS) entry which is preliminary data.</text>
</comment>
<dbReference type="InterPro" id="IPR016566">
    <property type="entry name" value="UCP010219"/>
</dbReference>
<proteinExistence type="predicted"/>
<name>A0A5C5UEU1_9CORY</name>
<keyword evidence="1" id="KW-1133">Transmembrane helix</keyword>
<dbReference type="EMBL" id="VOHM01000015">
    <property type="protein sequence ID" value="TWT24596.1"/>
    <property type="molecule type" value="Genomic_DNA"/>
</dbReference>
<dbReference type="AlphaFoldDB" id="A0A5C5UEU1"/>
<dbReference type="Pfam" id="PF11361">
    <property type="entry name" value="DUF3159"/>
    <property type="match status" value="1"/>
</dbReference>
<feature type="transmembrane region" description="Helical" evidence="1">
    <location>
        <begin position="53"/>
        <end position="71"/>
    </location>
</feature>
<feature type="transmembrane region" description="Helical" evidence="1">
    <location>
        <begin position="125"/>
        <end position="144"/>
    </location>
</feature>
<feature type="transmembrane region" description="Helical" evidence="1">
    <location>
        <begin position="156"/>
        <end position="180"/>
    </location>
</feature>
<evidence type="ECO:0000313" key="2">
    <source>
        <dbReference type="EMBL" id="TWT24596.1"/>
    </source>
</evidence>
<accession>A0A5C5UEU1</accession>
<dbReference type="OrthoDB" id="5244221at2"/>
<dbReference type="Proteomes" id="UP000320791">
    <property type="component" value="Unassembled WGS sequence"/>
</dbReference>
<reference evidence="2 3" key="1">
    <citation type="submission" date="2019-08" db="EMBL/GenBank/DDBJ databases">
        <authorList>
            <person name="Lei W."/>
        </authorList>
    </citation>
    <scope>NUCLEOTIDE SEQUENCE [LARGE SCALE GENOMIC DNA]</scope>
    <source>
        <strain evidence="2 3">CCUG 58627</strain>
    </source>
</reference>
<keyword evidence="1" id="KW-0472">Membrane</keyword>
<dbReference type="PIRSF" id="PIRSF010219">
    <property type="entry name" value="UCP010219"/>
    <property type="match status" value="1"/>
</dbReference>
<keyword evidence="3" id="KW-1185">Reference proteome</keyword>
<dbReference type="RefSeq" id="WP_146324586.1">
    <property type="nucleotide sequence ID" value="NZ_BAABLR010000020.1"/>
</dbReference>
<gene>
    <name evidence="2" type="ORF">FRX94_07870</name>
</gene>
<sequence>MGGLGGLVSSTLPILVLVPVNNMYGLVPALSAAVIVAFAVFAWRIVRKENLQPAFSGLFGVAIGAAIAWGTGSAKGYFLYGIWMSLLFALVFAISVVVRWPAVGVIWRGINGESMTWREVPAARNAYSIATLGWTLVFAARFVVQNWLYQDDATTALAVARILMGWPLTGLVLLLSVWAVRKARHALEETHEPAAGGQAE</sequence>